<gene>
    <name evidence="1" type="ORF">METZ01_LOCUS311746</name>
</gene>
<name>A0A382NGN3_9ZZZZ</name>
<protein>
    <submittedName>
        <fullName evidence="1">Uncharacterized protein</fullName>
    </submittedName>
</protein>
<organism evidence="1">
    <name type="scientific">marine metagenome</name>
    <dbReference type="NCBI Taxonomy" id="408172"/>
    <lineage>
        <taxon>unclassified sequences</taxon>
        <taxon>metagenomes</taxon>
        <taxon>ecological metagenomes</taxon>
    </lineage>
</organism>
<sequence length="102" mass="11776">MFKWLIDIFTGNIHKDPECCEPKLEDHVTQTHWSKKTFAAGCPVEAVQEVFGKKKAKKKLYTKAQLSKFTKVKLEEIGREHGVELDRRLVKSKLVSQLHKAL</sequence>
<dbReference type="EMBL" id="UINC01099541">
    <property type="protein sequence ID" value="SVC58892.1"/>
    <property type="molecule type" value="Genomic_DNA"/>
</dbReference>
<dbReference type="AlphaFoldDB" id="A0A382NGN3"/>
<accession>A0A382NGN3</accession>
<reference evidence="1" key="1">
    <citation type="submission" date="2018-05" db="EMBL/GenBank/DDBJ databases">
        <authorList>
            <person name="Lanie J.A."/>
            <person name="Ng W.-L."/>
            <person name="Kazmierczak K.M."/>
            <person name="Andrzejewski T.M."/>
            <person name="Davidsen T.M."/>
            <person name="Wayne K.J."/>
            <person name="Tettelin H."/>
            <person name="Glass J.I."/>
            <person name="Rusch D."/>
            <person name="Podicherti R."/>
            <person name="Tsui H.-C.T."/>
            <person name="Winkler M.E."/>
        </authorList>
    </citation>
    <scope>NUCLEOTIDE SEQUENCE</scope>
</reference>
<proteinExistence type="predicted"/>
<evidence type="ECO:0000313" key="1">
    <source>
        <dbReference type="EMBL" id="SVC58892.1"/>
    </source>
</evidence>